<feature type="binding site" evidence="7">
    <location>
        <position position="15"/>
    </location>
    <ligand>
        <name>ADP-alpha-D-glucose</name>
        <dbReference type="ChEBI" id="CHEBI:57498"/>
    </ligand>
</feature>
<evidence type="ECO:0000256" key="1">
    <source>
        <dbReference type="ARBA" id="ARBA00001478"/>
    </source>
</evidence>
<dbReference type="PANTHER" id="PTHR46083">
    <property type="match status" value="1"/>
</dbReference>
<dbReference type="InterPro" id="IPR011835">
    <property type="entry name" value="GS/SS"/>
</dbReference>
<organism evidence="10 11">
    <name type="scientific">Petrachloros mirabilis ULC683</name>
    <dbReference type="NCBI Taxonomy" id="2781853"/>
    <lineage>
        <taxon>Bacteria</taxon>
        <taxon>Bacillati</taxon>
        <taxon>Cyanobacteriota</taxon>
        <taxon>Cyanophyceae</taxon>
        <taxon>Synechococcales</taxon>
        <taxon>Petrachlorosaceae</taxon>
        <taxon>Petrachloros</taxon>
        <taxon>Petrachloros mirabilis</taxon>
    </lineage>
</organism>
<evidence type="ECO:0000313" key="11">
    <source>
        <dbReference type="Proteomes" id="UP000607397"/>
    </source>
</evidence>
<evidence type="ECO:0000256" key="5">
    <source>
        <dbReference type="ARBA" id="ARBA00022679"/>
    </source>
</evidence>
<protein>
    <recommendedName>
        <fullName evidence="7">Glycogen synthase</fullName>
        <ecNumber evidence="7">2.4.1.21</ecNumber>
    </recommendedName>
    <alternativeName>
        <fullName evidence="7">Starch [bacterial glycogen] synthase</fullName>
    </alternativeName>
</protein>
<evidence type="ECO:0000256" key="6">
    <source>
        <dbReference type="ARBA" id="ARBA00023056"/>
    </source>
</evidence>
<evidence type="ECO:0000259" key="8">
    <source>
        <dbReference type="Pfam" id="PF00534"/>
    </source>
</evidence>
<evidence type="ECO:0000256" key="3">
    <source>
        <dbReference type="ARBA" id="ARBA00010281"/>
    </source>
</evidence>
<evidence type="ECO:0000256" key="4">
    <source>
        <dbReference type="ARBA" id="ARBA00022676"/>
    </source>
</evidence>
<feature type="domain" description="Starch synthase catalytic" evidence="9">
    <location>
        <begin position="3"/>
        <end position="242"/>
    </location>
</feature>
<sequence>MYIVQIASECAPVIKAGGLGDVVYGLSRELEVRGHCVELILPMYDCMRYDHIWGLHDAYRDLWVPWYEGAIHCSVFCGWVHGRLCFFIQPHSSDTFFDRGYYYGGSDDNMRFAFFSKAALEFLLQSNKRPDILHCHDWQTGLVPVLLYEMYQWHGMDHQRVCYTIHNFKHQGICGTEMLWATGLNRESYYFAYDRLRDNFNPFVLNLMKGGIVYANYVNTVSPHHAWEARFSGVSYGLGHTLELHQSKFGGILNGIDYTVWNPEADPHIPYPYSLEDFETKANNKKVLRGRLLLQDVDKPLVAFIGRLDDQKGVHLVHHAIYYALKRGAQFVLLGSATEASISRWFWHEKGFLSSNLDAHLELGFNEELSHLIYAGADMIVVPSNFEPCGLTQVIGLQYGTVPIVRGVGGLVNTVFDRDYDPDHPPEERNGYVFYQTDAEALESAMGRAFDLYSEHPEDFRQLAIQGMRYDYSWNQPGEEYVKLYELIHAK</sequence>
<dbReference type="CDD" id="cd03791">
    <property type="entry name" value="GT5_Glycogen_synthase_DULL1-like"/>
    <property type="match status" value="1"/>
</dbReference>
<dbReference type="GO" id="GO:0005978">
    <property type="term" value="P:glycogen biosynthetic process"/>
    <property type="evidence" value="ECO:0007669"/>
    <property type="project" value="UniProtKB-UniRule"/>
</dbReference>
<feature type="domain" description="Glycosyl transferase family 1" evidence="8">
    <location>
        <begin position="296"/>
        <end position="462"/>
    </location>
</feature>
<keyword evidence="6 7" id="KW-0320">Glycogen biosynthesis</keyword>
<dbReference type="Proteomes" id="UP000607397">
    <property type="component" value="Unassembled WGS sequence"/>
</dbReference>
<evidence type="ECO:0000256" key="2">
    <source>
        <dbReference type="ARBA" id="ARBA00002764"/>
    </source>
</evidence>
<dbReference type="PANTHER" id="PTHR46083:SF1">
    <property type="entry name" value="GLYCOGEN SYNTHASE 2-RELATED"/>
    <property type="match status" value="1"/>
</dbReference>
<comment type="pathway">
    <text evidence="7">Glycan biosynthesis; glycogen biosynthesis.</text>
</comment>
<name>A0A8K1ZYP1_9CYAN</name>
<dbReference type="EMBL" id="WVIC01000014">
    <property type="protein sequence ID" value="NCJ06523.1"/>
    <property type="molecule type" value="Genomic_DNA"/>
</dbReference>
<dbReference type="UniPathway" id="UPA00164"/>
<dbReference type="NCBIfam" id="NF001902">
    <property type="entry name" value="PRK00654.2-1"/>
    <property type="match status" value="1"/>
</dbReference>
<comment type="catalytic activity">
    <reaction evidence="1 7">
        <text>[(1-&gt;4)-alpha-D-glucosyl](n) + ADP-alpha-D-glucose = [(1-&gt;4)-alpha-D-glucosyl](n+1) + ADP + H(+)</text>
        <dbReference type="Rhea" id="RHEA:18189"/>
        <dbReference type="Rhea" id="RHEA-COMP:9584"/>
        <dbReference type="Rhea" id="RHEA-COMP:9587"/>
        <dbReference type="ChEBI" id="CHEBI:15378"/>
        <dbReference type="ChEBI" id="CHEBI:15444"/>
        <dbReference type="ChEBI" id="CHEBI:57498"/>
        <dbReference type="ChEBI" id="CHEBI:456216"/>
        <dbReference type="EC" id="2.4.1.21"/>
    </reaction>
</comment>
<dbReference type="GO" id="GO:0009011">
    <property type="term" value="F:alpha-1,4-glucan glucosyltransferase (ADP-glucose donor) activity"/>
    <property type="evidence" value="ECO:0007669"/>
    <property type="project" value="UniProtKB-UniRule"/>
</dbReference>
<evidence type="ECO:0000313" key="10">
    <source>
        <dbReference type="EMBL" id="NCJ06523.1"/>
    </source>
</evidence>
<dbReference type="InterPro" id="IPR013534">
    <property type="entry name" value="Starch_synth_cat_dom"/>
</dbReference>
<comment type="caution">
    <text evidence="10">The sequence shown here is derived from an EMBL/GenBank/DDBJ whole genome shotgun (WGS) entry which is preliminary data.</text>
</comment>
<evidence type="ECO:0000256" key="7">
    <source>
        <dbReference type="HAMAP-Rule" id="MF_00484"/>
    </source>
</evidence>
<proteinExistence type="inferred from homology"/>
<comment type="similarity">
    <text evidence="3 7">Belongs to the glycosyltransferase 1 family. Bacterial/plant glycogen synthase subfamily.</text>
</comment>
<reference evidence="10" key="1">
    <citation type="submission" date="2019-12" db="EMBL/GenBank/DDBJ databases">
        <title>High-Quality draft genome sequences of three cyanobacteria isolated from the limestone walls of the Old Cathedral of Coimbra.</title>
        <authorList>
            <person name="Tiago I."/>
            <person name="Soares F."/>
            <person name="Portugal A."/>
        </authorList>
    </citation>
    <scope>NUCLEOTIDE SEQUENCE [LARGE SCALE GENOMIC DNA]</scope>
    <source>
        <strain evidence="10">C</strain>
    </source>
</reference>
<keyword evidence="11" id="KW-1185">Reference proteome</keyword>
<accession>A0A8K1ZYP1</accession>
<dbReference type="Gene3D" id="3.40.50.2000">
    <property type="entry name" value="Glycogen Phosphorylase B"/>
    <property type="match status" value="2"/>
</dbReference>
<dbReference type="Pfam" id="PF08323">
    <property type="entry name" value="Glyco_transf_5"/>
    <property type="match status" value="1"/>
</dbReference>
<gene>
    <name evidence="7 10" type="primary">glgA</name>
    <name evidence="10" type="ORF">GS597_08360</name>
</gene>
<dbReference type="InterPro" id="IPR001296">
    <property type="entry name" value="Glyco_trans_1"/>
</dbReference>
<comment type="function">
    <text evidence="2 7">Synthesizes alpha-1,4-glucan chains using ADP-glucose.</text>
</comment>
<dbReference type="AlphaFoldDB" id="A0A8K1ZYP1"/>
<keyword evidence="5 7" id="KW-0808">Transferase</keyword>
<dbReference type="NCBIfam" id="TIGR02095">
    <property type="entry name" value="glgA"/>
    <property type="match status" value="1"/>
</dbReference>
<dbReference type="SUPFAM" id="SSF53756">
    <property type="entry name" value="UDP-Glycosyltransferase/glycogen phosphorylase"/>
    <property type="match status" value="1"/>
</dbReference>
<keyword evidence="4 7" id="KW-0328">Glycosyltransferase</keyword>
<dbReference type="NCBIfam" id="NF001905">
    <property type="entry name" value="PRK00654.2-4"/>
    <property type="match status" value="1"/>
</dbReference>
<dbReference type="EC" id="2.4.1.21" evidence="7"/>
<dbReference type="HAMAP" id="MF_00484">
    <property type="entry name" value="Glycogen_synth"/>
    <property type="match status" value="1"/>
</dbReference>
<evidence type="ECO:0000259" key="9">
    <source>
        <dbReference type="Pfam" id="PF08323"/>
    </source>
</evidence>
<dbReference type="Pfam" id="PF00534">
    <property type="entry name" value="Glycos_transf_1"/>
    <property type="match status" value="1"/>
</dbReference>
<dbReference type="GO" id="GO:0004373">
    <property type="term" value="F:alpha-1,4-glucan glucosyltransferase (UDP-glucose donor) activity"/>
    <property type="evidence" value="ECO:0007669"/>
    <property type="project" value="InterPro"/>
</dbReference>
<dbReference type="RefSeq" id="WP_161825004.1">
    <property type="nucleotide sequence ID" value="NZ_WVIC01000014.1"/>
</dbReference>